<evidence type="ECO:0000256" key="10">
    <source>
        <dbReference type="SAM" id="MobiDB-lite"/>
    </source>
</evidence>
<evidence type="ECO:0000256" key="9">
    <source>
        <dbReference type="RuleBase" id="RU364122"/>
    </source>
</evidence>
<dbReference type="AlphaFoldDB" id="A0A8B6GJZ3"/>
<keyword evidence="4" id="KW-0812">Transmembrane</keyword>
<proteinExistence type="inferred from homology"/>
<organism evidence="11 12">
    <name type="scientific">Mytilus galloprovincialis</name>
    <name type="common">Mediterranean mussel</name>
    <dbReference type="NCBI Taxonomy" id="29158"/>
    <lineage>
        <taxon>Eukaryota</taxon>
        <taxon>Metazoa</taxon>
        <taxon>Spiralia</taxon>
        <taxon>Lophotrochozoa</taxon>
        <taxon>Mollusca</taxon>
        <taxon>Bivalvia</taxon>
        <taxon>Autobranchia</taxon>
        <taxon>Pteriomorphia</taxon>
        <taxon>Mytilida</taxon>
        <taxon>Mytiloidea</taxon>
        <taxon>Mytilidae</taxon>
        <taxon>Mytilinae</taxon>
        <taxon>Mytilus</taxon>
    </lineage>
</organism>
<dbReference type="GO" id="GO:0016020">
    <property type="term" value="C:membrane"/>
    <property type="evidence" value="ECO:0007669"/>
    <property type="project" value="UniProtKB-SubCell"/>
</dbReference>
<dbReference type="Pfam" id="PF03567">
    <property type="entry name" value="Sulfotransfer_2"/>
    <property type="match status" value="1"/>
</dbReference>
<dbReference type="PANTHER" id="PTHR12812:SF0">
    <property type="entry name" value="HEPARAN-SULFATE 6-O-SULFOTRANSFERASE"/>
    <property type="match status" value="1"/>
</dbReference>
<sequence length="389" mass="45658">MRRSNIRLLVTICVFLALFVLLLCLYSDQNHYLFSQKTNSYSIDLNFDRKLLDKDYELDLEDEDVLVFLHMQKTGGTTFGKHLVKNLDIDQPCECIKGKKKCNCLTRKQTVWLFSRYSTGWACGLHADWTELKGCVDKEMDKQEGLHRKRRFHYITILRDPVRRYISEWKHVQRGATWKAAKLYCNGRQASLEEVPFCFEGSTWKGVTLEEFIKCKFNLANNRQTRMLANLSKVNCYNGTGMNEELRQRLLLESAIENLKNMSFFGLTEHQRDTQLLFQHTFHIKFSKDFEQFNKTHSEKAEHKVTEEQISLIENLNALDVKLYKFAKRLFEERVKVMTEEMNESESTPVSVVESKSGGEQHNEGLGVREQHNETLDYVEELFKEASKK</sequence>
<evidence type="ECO:0000256" key="1">
    <source>
        <dbReference type="ARBA" id="ARBA00004606"/>
    </source>
</evidence>
<comment type="subcellular location">
    <subcellularLocation>
        <location evidence="1 9">Membrane</location>
        <topology evidence="1 9">Single-pass type II membrane protein</topology>
    </subcellularLocation>
</comment>
<evidence type="ECO:0000256" key="8">
    <source>
        <dbReference type="ARBA" id="ARBA00023180"/>
    </source>
</evidence>
<keyword evidence="7 9" id="KW-0472">Membrane</keyword>
<dbReference type="InterPro" id="IPR005331">
    <property type="entry name" value="Sulfotransferase"/>
</dbReference>
<evidence type="ECO:0000256" key="7">
    <source>
        <dbReference type="ARBA" id="ARBA00023136"/>
    </source>
</evidence>
<dbReference type="Proteomes" id="UP000596742">
    <property type="component" value="Unassembled WGS sequence"/>
</dbReference>
<comment type="similarity">
    <text evidence="2 9">Belongs to the sulfotransferase 6 family.</text>
</comment>
<feature type="compositionally biased region" description="Basic and acidic residues" evidence="10">
    <location>
        <begin position="357"/>
        <end position="374"/>
    </location>
</feature>
<feature type="compositionally biased region" description="Low complexity" evidence="10">
    <location>
        <begin position="345"/>
        <end position="356"/>
    </location>
</feature>
<dbReference type="Gene3D" id="3.40.50.300">
    <property type="entry name" value="P-loop containing nucleotide triphosphate hydrolases"/>
    <property type="match status" value="1"/>
</dbReference>
<dbReference type="PANTHER" id="PTHR12812">
    <property type="entry name" value="HEPARAN SULFATE 6-O-SULFOTRANSFERASE 3"/>
    <property type="match status" value="1"/>
</dbReference>
<dbReference type="GO" id="GO:0017095">
    <property type="term" value="F:heparan sulfate 6-sulfotransferase activity"/>
    <property type="evidence" value="ECO:0007669"/>
    <property type="project" value="TreeGrafter"/>
</dbReference>
<evidence type="ECO:0000256" key="3">
    <source>
        <dbReference type="ARBA" id="ARBA00022679"/>
    </source>
</evidence>
<dbReference type="EC" id="2.8.2.-" evidence="9"/>
<keyword evidence="3 9" id="KW-0808">Transferase</keyword>
<dbReference type="FunFam" id="3.40.50.300:FF:000347">
    <property type="entry name" value="Heparan-sulfate 6-O-sulfotransferase"/>
    <property type="match status" value="1"/>
</dbReference>
<keyword evidence="12" id="KW-1185">Reference proteome</keyword>
<keyword evidence="6" id="KW-1133">Transmembrane helix</keyword>
<comment type="function">
    <text evidence="9">6-O-sulfation enzyme which catalyzes the transfer of sulfate from 3'-phosphoadenosine 5'-phosphosulfate (PAPS) to position 6 of the N-sulfoglucosamine residue (GlcNS) of heparan sulfate.</text>
</comment>
<keyword evidence="5 9" id="KW-0735">Signal-anchor</keyword>
<evidence type="ECO:0000256" key="6">
    <source>
        <dbReference type="ARBA" id="ARBA00022989"/>
    </source>
</evidence>
<comment type="catalytic activity">
    <reaction evidence="9">
        <text>alpha-D-glucosaminyl-[heparan sulfate](n) + 3'-phosphoadenylyl sulfate = 6-sulfo-alpha-D-glucosaminyl-[heparan sulfate](n) + adenosine 3',5'-bisphosphate + H(+)</text>
        <dbReference type="Rhea" id="RHEA:56604"/>
        <dbReference type="Rhea" id="RHEA-COMP:9830"/>
        <dbReference type="Rhea" id="RHEA-COMP:14621"/>
        <dbReference type="ChEBI" id="CHEBI:15378"/>
        <dbReference type="ChEBI" id="CHEBI:58339"/>
        <dbReference type="ChEBI" id="CHEBI:58343"/>
        <dbReference type="ChEBI" id="CHEBI:58388"/>
        <dbReference type="ChEBI" id="CHEBI:140604"/>
    </reaction>
</comment>
<evidence type="ECO:0000256" key="4">
    <source>
        <dbReference type="ARBA" id="ARBA00022692"/>
    </source>
</evidence>
<keyword evidence="8" id="KW-0325">Glycoprotein</keyword>
<comment type="caution">
    <text evidence="11">The sequence shown here is derived from an EMBL/GenBank/DDBJ whole genome shotgun (WGS) entry which is preliminary data.</text>
</comment>
<accession>A0A8B6GJZ3</accession>
<gene>
    <name evidence="11" type="ORF">MGAL_10B063371</name>
</gene>
<name>A0A8B6GJZ3_MYTGA</name>
<dbReference type="EMBL" id="UYJE01008545">
    <property type="protein sequence ID" value="VDI64735.1"/>
    <property type="molecule type" value="Genomic_DNA"/>
</dbReference>
<reference evidence="11" key="1">
    <citation type="submission" date="2018-11" db="EMBL/GenBank/DDBJ databases">
        <authorList>
            <person name="Alioto T."/>
            <person name="Alioto T."/>
        </authorList>
    </citation>
    <scope>NUCLEOTIDE SEQUENCE</scope>
</reference>
<dbReference type="OrthoDB" id="406981at2759"/>
<dbReference type="SUPFAM" id="SSF52540">
    <property type="entry name" value="P-loop containing nucleoside triphosphate hydrolases"/>
    <property type="match status" value="1"/>
</dbReference>
<dbReference type="InterPro" id="IPR027417">
    <property type="entry name" value="P-loop_NTPase"/>
</dbReference>
<feature type="region of interest" description="Disordered" evidence="10">
    <location>
        <begin position="342"/>
        <end position="374"/>
    </location>
</feature>
<protein>
    <recommendedName>
        <fullName evidence="9">Heparan-sulfate 6-O-sulfotransferase</fullName>
        <ecNumber evidence="9">2.8.2.-</ecNumber>
    </recommendedName>
</protein>
<dbReference type="InterPro" id="IPR010635">
    <property type="entry name" value="Heparan_SO4-6-sulfoTrfase"/>
</dbReference>
<evidence type="ECO:0000256" key="5">
    <source>
        <dbReference type="ARBA" id="ARBA00022968"/>
    </source>
</evidence>
<evidence type="ECO:0000313" key="12">
    <source>
        <dbReference type="Proteomes" id="UP000596742"/>
    </source>
</evidence>
<evidence type="ECO:0000313" key="11">
    <source>
        <dbReference type="EMBL" id="VDI64735.1"/>
    </source>
</evidence>
<evidence type="ECO:0000256" key="2">
    <source>
        <dbReference type="ARBA" id="ARBA00010109"/>
    </source>
</evidence>